<dbReference type="EMBL" id="JABWCS010000221">
    <property type="protein sequence ID" value="NUU64192.1"/>
    <property type="molecule type" value="Genomic_DNA"/>
</dbReference>
<evidence type="ECO:0000256" key="1">
    <source>
        <dbReference type="SAM" id="MobiDB-lite"/>
    </source>
</evidence>
<reference evidence="2" key="1">
    <citation type="submission" date="2020-06" db="EMBL/GenBank/DDBJ databases">
        <title>Paenibacillus sp. nov., isolated from soil.</title>
        <authorList>
            <person name="Seo Y.L."/>
        </authorList>
    </citation>
    <scope>NUCLEOTIDE SEQUENCE [LARGE SCALE GENOMIC DNA]</scope>
    <source>
        <strain evidence="2">JW14</strain>
    </source>
</reference>
<dbReference type="PROSITE" id="PS51257">
    <property type="entry name" value="PROKAR_LIPOPROTEIN"/>
    <property type="match status" value="1"/>
</dbReference>
<proteinExistence type="predicted"/>
<sequence length="290" mass="31778">MRKSIAYSGMIAVMLVGILGSGCTEVNNKPAPKDLSLALAGMAGSDGVSFEGSAALLREGEATPALNQYYGGKMENHNQLSLYTLLPDKGTSKTAATEGIRKLEKNGATAHIHSGEKSYSSKLEKREGQWQELSKASGNNEDNPLPRLNPLLQLEQLKDVDKTVTEETGAARGTRVLRIQLTPEAARALLSRELEQEMNSLRPANSGVKAKNTNQAKADKAIEALWQKQNNEMKQQLAKANVKAVYHLTVDKKQNLPRKLDWTRTVSYTDGKKPGDQESLVVQVNFYGYH</sequence>
<dbReference type="AlphaFoldDB" id="A0A850EZ26"/>
<organism evidence="2 3">
    <name type="scientific">Paenibacillus agri</name>
    <dbReference type="NCBI Taxonomy" id="2744309"/>
    <lineage>
        <taxon>Bacteria</taxon>
        <taxon>Bacillati</taxon>
        <taxon>Bacillota</taxon>
        <taxon>Bacilli</taxon>
        <taxon>Bacillales</taxon>
        <taxon>Paenibacillaceae</taxon>
        <taxon>Paenibacillus</taxon>
    </lineage>
</organism>
<evidence type="ECO:0000313" key="3">
    <source>
        <dbReference type="Proteomes" id="UP000564806"/>
    </source>
</evidence>
<dbReference type="RefSeq" id="WP_175374535.1">
    <property type="nucleotide sequence ID" value="NZ_JABWCS010000221.1"/>
</dbReference>
<gene>
    <name evidence="2" type="ORF">HPT30_27960</name>
</gene>
<comment type="caution">
    <text evidence="2">The sequence shown here is derived from an EMBL/GenBank/DDBJ whole genome shotgun (WGS) entry which is preliminary data.</text>
</comment>
<name>A0A850EZ26_9BACL</name>
<protein>
    <submittedName>
        <fullName evidence="2">Uncharacterized protein</fullName>
    </submittedName>
</protein>
<keyword evidence="3" id="KW-1185">Reference proteome</keyword>
<feature type="region of interest" description="Disordered" evidence="1">
    <location>
        <begin position="106"/>
        <end position="147"/>
    </location>
</feature>
<accession>A0A850EZ26</accession>
<evidence type="ECO:0000313" key="2">
    <source>
        <dbReference type="EMBL" id="NUU64192.1"/>
    </source>
</evidence>
<dbReference type="Proteomes" id="UP000564806">
    <property type="component" value="Unassembled WGS sequence"/>
</dbReference>